<dbReference type="PANTHER" id="PTHR46082:SF11">
    <property type="entry name" value="AAA+ ATPASE DOMAIN-CONTAINING PROTEIN-RELATED"/>
    <property type="match status" value="1"/>
</dbReference>
<dbReference type="Proteomes" id="UP001194746">
    <property type="component" value="Unassembled WGS sequence"/>
</dbReference>
<dbReference type="EMBL" id="VCAU01000002">
    <property type="protein sequence ID" value="KAF9894913.1"/>
    <property type="molecule type" value="Genomic_DNA"/>
</dbReference>
<dbReference type="InterPro" id="IPR035994">
    <property type="entry name" value="Nucleoside_phosphorylase_sf"/>
</dbReference>
<dbReference type="PANTHER" id="PTHR46082">
    <property type="entry name" value="ATP/GTP-BINDING PROTEIN-RELATED"/>
    <property type="match status" value="1"/>
</dbReference>
<accession>A0AAD4H0P0</accession>
<dbReference type="GO" id="GO:0003824">
    <property type="term" value="F:catalytic activity"/>
    <property type="evidence" value="ECO:0007669"/>
    <property type="project" value="InterPro"/>
</dbReference>
<evidence type="ECO:0000313" key="3">
    <source>
        <dbReference type="Proteomes" id="UP001194746"/>
    </source>
</evidence>
<dbReference type="SUPFAM" id="SSF53167">
    <property type="entry name" value="Purine and uridine phosphorylases"/>
    <property type="match status" value="1"/>
</dbReference>
<keyword evidence="3" id="KW-1185">Reference proteome</keyword>
<comment type="caution">
    <text evidence="2">The sequence shown here is derived from an EMBL/GenBank/DDBJ whole genome shotgun (WGS) entry which is preliminary data.</text>
</comment>
<dbReference type="Pfam" id="PF01048">
    <property type="entry name" value="PNP_UDP_1"/>
    <property type="match status" value="1"/>
</dbReference>
<protein>
    <recommendedName>
        <fullName evidence="1">Nucleoside phosphorylase domain-containing protein</fullName>
    </recommendedName>
</protein>
<dbReference type="InterPro" id="IPR053137">
    <property type="entry name" value="NLR-like"/>
</dbReference>
<reference evidence="2" key="1">
    <citation type="journal article" date="2019" name="Beilstein J. Org. Chem.">
        <title>Nanangenines: drimane sesquiterpenoids as the dominant metabolite cohort of a novel Australian fungus, Aspergillus nanangensis.</title>
        <authorList>
            <person name="Lacey H.J."/>
            <person name="Gilchrist C.L.M."/>
            <person name="Crombie A."/>
            <person name="Kalaitzis J.A."/>
            <person name="Vuong D."/>
            <person name="Rutledge P.J."/>
            <person name="Turner P."/>
            <person name="Pitt J.I."/>
            <person name="Lacey E."/>
            <person name="Chooi Y.H."/>
            <person name="Piggott A.M."/>
        </authorList>
    </citation>
    <scope>NUCLEOTIDE SEQUENCE</scope>
    <source>
        <strain evidence="2">MST-FP2251</strain>
    </source>
</reference>
<evidence type="ECO:0000259" key="1">
    <source>
        <dbReference type="Pfam" id="PF01048"/>
    </source>
</evidence>
<feature type="domain" description="Nucleoside phosphorylase" evidence="1">
    <location>
        <begin position="15"/>
        <end position="116"/>
    </location>
</feature>
<dbReference type="InterPro" id="IPR000845">
    <property type="entry name" value="Nucleoside_phosphorylase_d"/>
</dbReference>
<name>A0AAD4H0P0_ASPNN</name>
<dbReference type="Gene3D" id="3.40.50.1580">
    <property type="entry name" value="Nucleoside phosphorylase domain"/>
    <property type="match status" value="1"/>
</dbReference>
<reference evidence="2" key="2">
    <citation type="submission" date="2020-02" db="EMBL/GenBank/DDBJ databases">
        <authorList>
            <person name="Gilchrist C.L.M."/>
            <person name="Chooi Y.-H."/>
        </authorList>
    </citation>
    <scope>NUCLEOTIDE SEQUENCE</scope>
    <source>
        <strain evidence="2">MST-FP2251</strain>
    </source>
</reference>
<sequence length="127" mass="13454">MAIKRPRPRREDFTIGRICPLPLEYAAAKDVLDDLYDESTEHTTGRIHNHEVVIACLPAGQIGTNEAAAAFSRMISAFPSLRAGFLVGIAGGVPSAKADIRLGDVVISQPEGSHGGVVQYAFAPRGG</sequence>
<proteinExistence type="predicted"/>
<dbReference type="GO" id="GO:0009116">
    <property type="term" value="P:nucleoside metabolic process"/>
    <property type="evidence" value="ECO:0007669"/>
    <property type="project" value="InterPro"/>
</dbReference>
<organism evidence="2 3">
    <name type="scientific">Aspergillus nanangensis</name>
    <dbReference type="NCBI Taxonomy" id="2582783"/>
    <lineage>
        <taxon>Eukaryota</taxon>
        <taxon>Fungi</taxon>
        <taxon>Dikarya</taxon>
        <taxon>Ascomycota</taxon>
        <taxon>Pezizomycotina</taxon>
        <taxon>Eurotiomycetes</taxon>
        <taxon>Eurotiomycetidae</taxon>
        <taxon>Eurotiales</taxon>
        <taxon>Aspergillaceae</taxon>
        <taxon>Aspergillus</taxon>
        <taxon>Aspergillus subgen. Circumdati</taxon>
    </lineage>
</organism>
<dbReference type="AlphaFoldDB" id="A0AAD4H0P0"/>
<evidence type="ECO:0000313" key="2">
    <source>
        <dbReference type="EMBL" id="KAF9894913.1"/>
    </source>
</evidence>
<gene>
    <name evidence="2" type="ORF">FE257_004535</name>
</gene>